<dbReference type="KEGG" id="hai:109375422"/>
<feature type="compositionally biased region" description="Basic and acidic residues" evidence="3">
    <location>
        <begin position="1"/>
        <end position="42"/>
    </location>
</feature>
<feature type="region of interest" description="Disordered" evidence="3">
    <location>
        <begin position="174"/>
        <end position="202"/>
    </location>
</feature>
<dbReference type="GO" id="GO:0060047">
    <property type="term" value="P:heart contraction"/>
    <property type="evidence" value="ECO:0007669"/>
    <property type="project" value="TreeGrafter"/>
</dbReference>
<proteinExistence type="predicted"/>
<dbReference type="AlphaFoldDB" id="A0A8B7QFC5"/>
<feature type="compositionally biased region" description="Basic and acidic residues" evidence="3">
    <location>
        <begin position="99"/>
        <end position="144"/>
    </location>
</feature>
<dbReference type="GO" id="GO:0014701">
    <property type="term" value="C:junctional sarcoplasmic reticulum membrane"/>
    <property type="evidence" value="ECO:0007669"/>
    <property type="project" value="TreeGrafter"/>
</dbReference>
<gene>
    <name evidence="5" type="primary">LOC109375422</name>
</gene>
<dbReference type="PANTHER" id="PTHR14106">
    <property type="entry name" value="TRIADIN"/>
    <property type="match status" value="1"/>
</dbReference>
<evidence type="ECO:0000313" key="4">
    <source>
        <dbReference type="Proteomes" id="UP000694851"/>
    </source>
</evidence>
<dbReference type="GO" id="GO:0005886">
    <property type="term" value="C:plasma membrane"/>
    <property type="evidence" value="ECO:0007669"/>
    <property type="project" value="TreeGrafter"/>
</dbReference>
<evidence type="ECO:0000256" key="1">
    <source>
        <dbReference type="ARBA" id="ARBA00004157"/>
    </source>
</evidence>
<keyword evidence="4" id="KW-1185">Reference proteome</keyword>
<organism evidence="4 5">
    <name type="scientific">Hipposideros armiger</name>
    <name type="common">Great Himalayan leaf-nosed bat</name>
    <dbReference type="NCBI Taxonomy" id="186990"/>
    <lineage>
        <taxon>Eukaryota</taxon>
        <taxon>Metazoa</taxon>
        <taxon>Chordata</taxon>
        <taxon>Craniata</taxon>
        <taxon>Vertebrata</taxon>
        <taxon>Euteleostomi</taxon>
        <taxon>Mammalia</taxon>
        <taxon>Eutheria</taxon>
        <taxon>Laurasiatheria</taxon>
        <taxon>Chiroptera</taxon>
        <taxon>Yinpterochiroptera</taxon>
        <taxon>Rhinolophoidea</taxon>
        <taxon>Hipposideridae</taxon>
        <taxon>Hipposideros</taxon>
    </lineage>
</organism>
<evidence type="ECO:0000256" key="2">
    <source>
        <dbReference type="ARBA" id="ARBA00022951"/>
    </source>
</evidence>
<keyword evidence="2" id="KW-0703">Sarcoplasmic reticulum</keyword>
<dbReference type="PANTHER" id="PTHR14106:SF0">
    <property type="entry name" value="TRIADIN"/>
    <property type="match status" value="1"/>
</dbReference>
<dbReference type="GO" id="GO:0005102">
    <property type="term" value="F:signaling receptor binding"/>
    <property type="evidence" value="ECO:0007669"/>
    <property type="project" value="InterPro"/>
</dbReference>
<protein>
    <submittedName>
        <fullName evidence="5">Triadin-like</fullName>
    </submittedName>
</protein>
<dbReference type="GO" id="GO:0086036">
    <property type="term" value="P:regulation of cardiac muscle cell membrane potential"/>
    <property type="evidence" value="ECO:0007669"/>
    <property type="project" value="TreeGrafter"/>
</dbReference>
<dbReference type="InterPro" id="IPR010798">
    <property type="entry name" value="Triadin"/>
</dbReference>
<dbReference type="OrthoDB" id="9908116at2759"/>
<evidence type="ECO:0000256" key="3">
    <source>
        <dbReference type="SAM" id="MobiDB-lite"/>
    </source>
</evidence>
<feature type="compositionally biased region" description="Basic and acidic residues" evidence="3">
    <location>
        <begin position="49"/>
        <end position="76"/>
    </location>
</feature>
<dbReference type="GO" id="GO:0010880">
    <property type="term" value="P:regulation of release of sequestered calcium ion into cytosol by sarcoplasmic reticulum"/>
    <property type="evidence" value="ECO:0007669"/>
    <property type="project" value="TreeGrafter"/>
</dbReference>
<accession>A0A8B7QFC5</accession>
<sequence length="202" mass="22514">MIKEKPGKTSSVLKDKEPAKGKEVKLPTSLKEKGKEAKEVKPKPPQPQVKKEEKPEEDRMKQEKTVSHGKPEEKVVKQVKVTTIEKTVRPKPANQTKPALKETQEITESGKKKLEKSEKESKEKPARVSREDTKDVPASKKAKEEAEDVSSTQKQKSPISFFQCVYLNGHNGYGFQFPFTSAHRPAESSGPPGSPGQKEQGQ</sequence>
<reference evidence="5" key="1">
    <citation type="submission" date="2025-08" db="UniProtKB">
        <authorList>
            <consortium name="RefSeq"/>
        </authorList>
    </citation>
    <scope>IDENTIFICATION</scope>
    <source>
        <tissue evidence="5">Muscle</tissue>
    </source>
</reference>
<comment type="subcellular location">
    <subcellularLocation>
        <location evidence="1">Sarcoplasmic reticulum membrane</location>
        <topology evidence="1">Single-pass type II membrane protein</topology>
    </subcellularLocation>
</comment>
<name>A0A8B7QFC5_HIPAR</name>
<dbReference type="RefSeq" id="XP_019486348.1">
    <property type="nucleotide sequence ID" value="XM_019630803.1"/>
</dbReference>
<dbReference type="Proteomes" id="UP000694851">
    <property type="component" value="Unplaced"/>
</dbReference>
<dbReference type="GeneID" id="109375422"/>
<feature type="region of interest" description="Disordered" evidence="3">
    <location>
        <begin position="1"/>
        <end position="156"/>
    </location>
</feature>
<evidence type="ECO:0000313" key="5">
    <source>
        <dbReference type="RefSeq" id="XP_019486348.1"/>
    </source>
</evidence>